<dbReference type="Gene3D" id="3.80.10.10">
    <property type="entry name" value="Ribonuclease Inhibitor"/>
    <property type="match status" value="1"/>
</dbReference>
<dbReference type="Pfam" id="PF13855">
    <property type="entry name" value="LRR_8"/>
    <property type="match status" value="1"/>
</dbReference>
<reference evidence="7 8" key="1">
    <citation type="submission" date="2019-01" db="EMBL/GenBank/DDBJ databases">
        <authorList>
            <person name="Sayadi A."/>
        </authorList>
    </citation>
    <scope>NUCLEOTIDE SEQUENCE [LARGE SCALE GENOMIC DNA]</scope>
</reference>
<dbReference type="AlphaFoldDB" id="A0A653CKW4"/>
<protein>
    <recommendedName>
        <fullName evidence="9">G-protein coupled receptors family 1 profile domain-containing protein</fullName>
    </recommendedName>
</protein>
<keyword evidence="8" id="KW-1185">Reference proteome</keyword>
<dbReference type="InterPro" id="IPR002131">
    <property type="entry name" value="Gphrmn_rcpt_fam"/>
</dbReference>
<keyword evidence="6" id="KW-1133">Transmembrane helix</keyword>
<sequence>MIDLEHNNIRKIKTKQVSNVKAEQLLLNYNDLQVVEEAAFAGSEIANLSFKGNYRLKYLHRRAFHGLQSLRFIDLSSTAITFLPTEGLREIDTLKLQNTKSLKVFPSVFNYQFLKEAWLTYPYHCCAFKFPWTHNRGEYEKHSRFIEQLHEACDSRNSTIGHVFKPYDDPSLEALFHFMPLNASLAINDEDNEIWGDRNEVFHNTTSASFPVTTALCGEIYRNYHEVKCHPAPDAFNPCEDLMGNWGLRIPVWIVALSACAGNLFVVLVIATSRFRLTVSKFLMCNLAAADLCIGLHLLLIAAVDACSIGAYFNYAIDWQEGVTLSFYEEFEILKSAVLFLTSPIFNHGSSSKN</sequence>
<gene>
    <name evidence="7" type="ORF">CALMAC_LOCUS9828</name>
</gene>
<keyword evidence="6" id="KW-0472">Membrane</keyword>
<organism evidence="7 8">
    <name type="scientific">Callosobruchus maculatus</name>
    <name type="common">Southern cowpea weevil</name>
    <name type="synonym">Pulse bruchid</name>
    <dbReference type="NCBI Taxonomy" id="64391"/>
    <lineage>
        <taxon>Eukaryota</taxon>
        <taxon>Metazoa</taxon>
        <taxon>Ecdysozoa</taxon>
        <taxon>Arthropoda</taxon>
        <taxon>Hexapoda</taxon>
        <taxon>Insecta</taxon>
        <taxon>Pterygota</taxon>
        <taxon>Neoptera</taxon>
        <taxon>Endopterygota</taxon>
        <taxon>Coleoptera</taxon>
        <taxon>Polyphaga</taxon>
        <taxon>Cucujiformia</taxon>
        <taxon>Chrysomeloidea</taxon>
        <taxon>Chrysomelidae</taxon>
        <taxon>Bruchinae</taxon>
        <taxon>Bruchini</taxon>
        <taxon>Callosobruchus</taxon>
    </lineage>
</organism>
<dbReference type="GO" id="GO:0008528">
    <property type="term" value="F:G protein-coupled peptide receptor activity"/>
    <property type="evidence" value="ECO:0007669"/>
    <property type="project" value="TreeGrafter"/>
</dbReference>
<dbReference type="PANTHER" id="PTHR24372">
    <property type="entry name" value="GLYCOPROTEIN HORMONE RECEPTOR"/>
    <property type="match status" value="1"/>
</dbReference>
<dbReference type="OrthoDB" id="5981530at2759"/>
<keyword evidence="6" id="KW-0812">Transmembrane</keyword>
<accession>A0A653CKW4</accession>
<dbReference type="SUPFAM" id="SSF81321">
    <property type="entry name" value="Family A G protein-coupled receptor-like"/>
    <property type="match status" value="1"/>
</dbReference>
<dbReference type="SUPFAM" id="SSF52058">
    <property type="entry name" value="L domain-like"/>
    <property type="match status" value="1"/>
</dbReference>
<dbReference type="Gene3D" id="1.20.1070.10">
    <property type="entry name" value="Rhodopsin 7-helix transmembrane proteins"/>
    <property type="match status" value="1"/>
</dbReference>
<evidence type="ECO:0000313" key="8">
    <source>
        <dbReference type="Proteomes" id="UP000410492"/>
    </source>
</evidence>
<keyword evidence="2" id="KW-1003">Cell membrane</keyword>
<name>A0A653CKW4_CALMS</name>
<keyword evidence="5" id="KW-0807">Transducer</keyword>
<evidence type="ECO:0000256" key="2">
    <source>
        <dbReference type="ARBA" id="ARBA00022475"/>
    </source>
</evidence>
<dbReference type="PRINTS" id="PR00373">
    <property type="entry name" value="GLYCHORMONER"/>
</dbReference>
<evidence type="ECO:0000256" key="6">
    <source>
        <dbReference type="SAM" id="Phobius"/>
    </source>
</evidence>
<keyword evidence="4" id="KW-0675">Receptor</keyword>
<evidence type="ECO:0008006" key="9">
    <source>
        <dbReference type="Google" id="ProtNLM"/>
    </source>
</evidence>
<keyword evidence="3" id="KW-0297">G-protein coupled receptor</keyword>
<proteinExistence type="predicted"/>
<dbReference type="GO" id="GO:0009755">
    <property type="term" value="P:hormone-mediated signaling pathway"/>
    <property type="evidence" value="ECO:0007669"/>
    <property type="project" value="TreeGrafter"/>
</dbReference>
<feature type="non-terminal residue" evidence="7">
    <location>
        <position position="354"/>
    </location>
</feature>
<dbReference type="GO" id="GO:0016500">
    <property type="term" value="F:protein-hormone receptor activity"/>
    <property type="evidence" value="ECO:0007669"/>
    <property type="project" value="InterPro"/>
</dbReference>
<evidence type="ECO:0000256" key="5">
    <source>
        <dbReference type="ARBA" id="ARBA00023224"/>
    </source>
</evidence>
<comment type="subcellular location">
    <subcellularLocation>
        <location evidence="1">Cell membrane</location>
        <topology evidence="1">Multi-pass membrane protein</topology>
    </subcellularLocation>
</comment>
<evidence type="ECO:0000256" key="3">
    <source>
        <dbReference type="ARBA" id="ARBA00023040"/>
    </source>
</evidence>
<dbReference type="Proteomes" id="UP000410492">
    <property type="component" value="Unassembled WGS sequence"/>
</dbReference>
<feature type="transmembrane region" description="Helical" evidence="6">
    <location>
        <begin position="250"/>
        <end position="271"/>
    </location>
</feature>
<dbReference type="InterPro" id="IPR001611">
    <property type="entry name" value="Leu-rich_rpt"/>
</dbReference>
<dbReference type="InterPro" id="IPR032675">
    <property type="entry name" value="LRR_dom_sf"/>
</dbReference>
<feature type="transmembrane region" description="Helical" evidence="6">
    <location>
        <begin position="283"/>
        <end position="304"/>
    </location>
</feature>
<dbReference type="GO" id="GO:0007189">
    <property type="term" value="P:adenylate cyclase-activating G protein-coupled receptor signaling pathway"/>
    <property type="evidence" value="ECO:0007669"/>
    <property type="project" value="TreeGrafter"/>
</dbReference>
<dbReference type="EMBL" id="CAACVG010008075">
    <property type="protein sequence ID" value="VEN48336.1"/>
    <property type="molecule type" value="Genomic_DNA"/>
</dbReference>
<evidence type="ECO:0000313" key="7">
    <source>
        <dbReference type="EMBL" id="VEN48336.1"/>
    </source>
</evidence>
<evidence type="ECO:0000256" key="1">
    <source>
        <dbReference type="ARBA" id="ARBA00004651"/>
    </source>
</evidence>
<dbReference type="GO" id="GO:0005886">
    <property type="term" value="C:plasma membrane"/>
    <property type="evidence" value="ECO:0007669"/>
    <property type="project" value="UniProtKB-SubCell"/>
</dbReference>
<dbReference type="PANTHER" id="PTHR24372:SF74">
    <property type="entry name" value="LP13728P"/>
    <property type="match status" value="1"/>
</dbReference>
<evidence type="ECO:0000256" key="4">
    <source>
        <dbReference type="ARBA" id="ARBA00023170"/>
    </source>
</evidence>